<name>A0A498HH36_MALDO</name>
<gene>
    <name evidence="1" type="ORF">DVH24_037418</name>
</gene>
<reference evidence="1 2" key="1">
    <citation type="submission" date="2018-10" db="EMBL/GenBank/DDBJ databases">
        <title>A high-quality apple genome assembly.</title>
        <authorList>
            <person name="Hu J."/>
        </authorList>
    </citation>
    <scope>NUCLEOTIDE SEQUENCE [LARGE SCALE GENOMIC DNA]</scope>
    <source>
        <strain evidence="2">cv. HFTH1</strain>
        <tissue evidence="1">Young leaf</tissue>
    </source>
</reference>
<evidence type="ECO:0000313" key="1">
    <source>
        <dbReference type="EMBL" id="RXH69634.1"/>
    </source>
</evidence>
<dbReference type="Proteomes" id="UP000290289">
    <property type="component" value="Chromosome 17"/>
</dbReference>
<comment type="caution">
    <text evidence="1">The sequence shown here is derived from an EMBL/GenBank/DDBJ whole genome shotgun (WGS) entry which is preliminary data.</text>
</comment>
<proteinExistence type="predicted"/>
<protein>
    <submittedName>
        <fullName evidence="1">Uncharacterized protein</fullName>
    </submittedName>
</protein>
<sequence length="112" mass="12926">MKIFSKYYKAIMRDLGLPTFYKAIYIWAYLHGYERYIQCSQLHLNFAIFKAGMRCIDHDFASPNGDTEKYFTDKLSLAGDGFDTGIKAKQAGQSKQWKHNAPVSSPVLTFWL</sequence>
<dbReference type="AlphaFoldDB" id="A0A498HH36"/>
<accession>A0A498HH36</accession>
<dbReference type="EMBL" id="RDQH01000343">
    <property type="protein sequence ID" value="RXH69634.1"/>
    <property type="molecule type" value="Genomic_DNA"/>
</dbReference>
<evidence type="ECO:0000313" key="2">
    <source>
        <dbReference type="Proteomes" id="UP000290289"/>
    </source>
</evidence>
<organism evidence="1 2">
    <name type="scientific">Malus domestica</name>
    <name type="common">Apple</name>
    <name type="synonym">Pyrus malus</name>
    <dbReference type="NCBI Taxonomy" id="3750"/>
    <lineage>
        <taxon>Eukaryota</taxon>
        <taxon>Viridiplantae</taxon>
        <taxon>Streptophyta</taxon>
        <taxon>Embryophyta</taxon>
        <taxon>Tracheophyta</taxon>
        <taxon>Spermatophyta</taxon>
        <taxon>Magnoliopsida</taxon>
        <taxon>eudicotyledons</taxon>
        <taxon>Gunneridae</taxon>
        <taxon>Pentapetalae</taxon>
        <taxon>rosids</taxon>
        <taxon>fabids</taxon>
        <taxon>Rosales</taxon>
        <taxon>Rosaceae</taxon>
        <taxon>Amygdaloideae</taxon>
        <taxon>Maleae</taxon>
        <taxon>Malus</taxon>
    </lineage>
</organism>
<keyword evidence="2" id="KW-1185">Reference proteome</keyword>